<sequence>MDKYVELFQLNNYKVSKQSTKSTEFEHNETGEVIYLLPNKELTIILDPKKIEGNSMLEEKTSGLIHNTSFNAFPKRKHTGKELIQYGYGFKFQSEEELQSFLVILN</sequence>
<dbReference type="RefSeq" id="WP_066420775.1">
    <property type="nucleotide sequence ID" value="NZ_CP018866.1"/>
</dbReference>
<evidence type="ECO:0000313" key="2">
    <source>
        <dbReference type="Proteomes" id="UP000215224"/>
    </source>
</evidence>
<gene>
    <name evidence="1" type="ORF">BC6307_20560</name>
</gene>
<evidence type="ECO:0000313" key="1">
    <source>
        <dbReference type="EMBL" id="AST93489.1"/>
    </source>
</evidence>
<dbReference type="KEGG" id="bcoh:BC6307_20560"/>
<keyword evidence="2" id="KW-1185">Reference proteome</keyword>
<reference evidence="1 2" key="1">
    <citation type="submission" date="2016-12" db="EMBL/GenBank/DDBJ databases">
        <title>The whole genome sequencing and assembly of Bacillus cohnii DSM 6307T strain.</title>
        <authorList>
            <person name="Lee Y.-J."/>
            <person name="Yi H."/>
            <person name="Bahn Y.-S."/>
            <person name="Kim J.F."/>
            <person name="Lee D.-W."/>
        </authorList>
    </citation>
    <scope>NUCLEOTIDE SEQUENCE [LARGE SCALE GENOMIC DNA]</scope>
    <source>
        <strain evidence="1 2">DSM 6307</strain>
    </source>
</reference>
<dbReference type="Proteomes" id="UP000215224">
    <property type="component" value="Chromosome"/>
</dbReference>
<dbReference type="AlphaFoldDB" id="A0A223KVJ3"/>
<organism evidence="1 2">
    <name type="scientific">Sutcliffiella cohnii</name>
    <dbReference type="NCBI Taxonomy" id="33932"/>
    <lineage>
        <taxon>Bacteria</taxon>
        <taxon>Bacillati</taxon>
        <taxon>Bacillota</taxon>
        <taxon>Bacilli</taxon>
        <taxon>Bacillales</taxon>
        <taxon>Bacillaceae</taxon>
        <taxon>Sutcliffiella</taxon>
    </lineage>
</organism>
<protein>
    <submittedName>
        <fullName evidence="1">Uncharacterized protein</fullName>
    </submittedName>
</protein>
<name>A0A223KVJ3_9BACI</name>
<proteinExistence type="predicted"/>
<dbReference type="EMBL" id="CP018866">
    <property type="protein sequence ID" value="AST93489.1"/>
    <property type="molecule type" value="Genomic_DNA"/>
</dbReference>
<accession>A0A223KVJ3</accession>